<sequence length="230" mass="23594">MVTAAFTDVPPARRFPSDRTWNLLSLPQVRQLDVTVLSLKSQSAAAALELENAALRRELEAQKERSGVRGVPAAPAASQPSPHRLPVLPEVLGRTRTGAAGEPPAGERSAEDADVPTVLAAHRHAAGSACGIPASGVAPPDAPGAESRRGRRQRAGGHAGAAGDPRRQLPADRRTLTPSSLSALLSPPASALCGAKVCVLVGDCGQTWSLIPKMPVCRCMVVPLGGGGGT</sequence>
<feature type="region of interest" description="Disordered" evidence="1">
    <location>
        <begin position="129"/>
        <end position="173"/>
    </location>
</feature>
<protein>
    <submittedName>
        <fullName evidence="2">(spotted green pufferfish) hypothetical protein</fullName>
    </submittedName>
</protein>
<evidence type="ECO:0000256" key="1">
    <source>
        <dbReference type="SAM" id="MobiDB-lite"/>
    </source>
</evidence>
<dbReference type="KEGG" id="tng:GSTEN00000655G001"/>
<organism evidence="2">
    <name type="scientific">Tetraodon nigroviridis</name>
    <name type="common">Spotted green pufferfish</name>
    <name type="synonym">Chelonodon nigroviridis</name>
    <dbReference type="NCBI Taxonomy" id="99883"/>
    <lineage>
        <taxon>Eukaryota</taxon>
        <taxon>Metazoa</taxon>
        <taxon>Chordata</taxon>
        <taxon>Craniata</taxon>
        <taxon>Vertebrata</taxon>
        <taxon>Euteleostomi</taxon>
        <taxon>Actinopterygii</taxon>
        <taxon>Neopterygii</taxon>
        <taxon>Teleostei</taxon>
        <taxon>Neoteleostei</taxon>
        <taxon>Acanthomorphata</taxon>
        <taxon>Eupercaria</taxon>
        <taxon>Tetraodontiformes</taxon>
        <taxon>Tetradontoidea</taxon>
        <taxon>Tetraodontidae</taxon>
        <taxon>Tetraodon</taxon>
    </lineage>
</organism>
<feature type="region of interest" description="Disordered" evidence="1">
    <location>
        <begin position="64"/>
        <end position="86"/>
    </location>
</feature>
<feature type="compositionally biased region" description="Low complexity" evidence="1">
    <location>
        <begin position="72"/>
        <end position="82"/>
    </location>
</feature>
<accession>Q4THB1</accession>
<gene>
    <name evidence="2" type="ORF">GSTENG00000655001</name>
</gene>
<dbReference type="EMBL" id="CAAE01003077">
    <property type="protein sequence ID" value="CAF87721.1"/>
    <property type="molecule type" value="Genomic_DNA"/>
</dbReference>
<comment type="caution">
    <text evidence="2">The sequence shown here is derived from an EMBL/GenBank/DDBJ whole genome shotgun (WGS) entry which is preliminary data.</text>
</comment>
<dbReference type="AlphaFoldDB" id="Q4THB1"/>
<reference evidence="2" key="2">
    <citation type="submission" date="2004-02" db="EMBL/GenBank/DDBJ databases">
        <authorList>
            <consortium name="Genoscope"/>
            <consortium name="Whitehead Institute Centre for Genome Research"/>
        </authorList>
    </citation>
    <scope>NUCLEOTIDE SEQUENCE</scope>
</reference>
<name>Q4THB1_TETNG</name>
<reference evidence="2" key="1">
    <citation type="journal article" date="2004" name="Nature">
        <title>Genome duplication in the teleost fish Tetraodon nigroviridis reveals the early vertebrate proto-karyotype.</title>
        <authorList>
            <person name="Jaillon O."/>
            <person name="Aury J.-M."/>
            <person name="Brunet F."/>
            <person name="Petit J.-L."/>
            <person name="Stange-Thomann N."/>
            <person name="Mauceli E."/>
            <person name="Bouneau L."/>
            <person name="Fischer C."/>
            <person name="Ozouf-Costaz C."/>
            <person name="Bernot A."/>
            <person name="Nicaud S."/>
            <person name="Jaffe D."/>
            <person name="Fisher S."/>
            <person name="Lutfalla G."/>
            <person name="Dossat C."/>
            <person name="Segurens B."/>
            <person name="Dasilva C."/>
            <person name="Salanoubat M."/>
            <person name="Levy M."/>
            <person name="Boudet N."/>
            <person name="Castellano S."/>
            <person name="Anthouard V."/>
            <person name="Jubin C."/>
            <person name="Castelli V."/>
            <person name="Katinka M."/>
            <person name="Vacherie B."/>
            <person name="Biemont C."/>
            <person name="Skalli Z."/>
            <person name="Cattolico L."/>
            <person name="Poulain J."/>
            <person name="De Berardinis V."/>
            <person name="Cruaud C."/>
            <person name="Duprat S."/>
            <person name="Brottier P."/>
            <person name="Coutanceau J.-P."/>
            <person name="Gouzy J."/>
            <person name="Parra G."/>
            <person name="Lardier G."/>
            <person name="Chapple C."/>
            <person name="McKernan K.J."/>
            <person name="McEwan P."/>
            <person name="Bosak S."/>
            <person name="Kellis M."/>
            <person name="Volff J.-N."/>
            <person name="Guigo R."/>
            <person name="Zody M.C."/>
            <person name="Mesirov J."/>
            <person name="Lindblad-Toh K."/>
            <person name="Birren B."/>
            <person name="Nusbaum C."/>
            <person name="Kahn D."/>
            <person name="Robinson-Rechavi M."/>
            <person name="Laudet V."/>
            <person name="Schachter V."/>
            <person name="Quetier F."/>
            <person name="Saurin W."/>
            <person name="Scarpelli C."/>
            <person name="Wincker P."/>
            <person name="Lander E.S."/>
            <person name="Weissenbach J."/>
            <person name="Roest Crollius H."/>
        </authorList>
    </citation>
    <scope>NUCLEOTIDE SEQUENCE [LARGE SCALE GENOMIC DNA]</scope>
</reference>
<feature type="compositionally biased region" description="Basic and acidic residues" evidence="1">
    <location>
        <begin position="164"/>
        <end position="173"/>
    </location>
</feature>
<evidence type="ECO:0000313" key="2">
    <source>
        <dbReference type="EMBL" id="CAF87721.1"/>
    </source>
</evidence>
<proteinExistence type="predicted"/>